<feature type="domain" description="Zn(2)-C6 fungal-type" evidence="1">
    <location>
        <begin position="155"/>
        <end position="186"/>
    </location>
</feature>
<gene>
    <name evidence="2" type="ORF">GMARGA_LOCUS1396</name>
</gene>
<evidence type="ECO:0000313" key="2">
    <source>
        <dbReference type="EMBL" id="CAG8484237.1"/>
    </source>
</evidence>
<protein>
    <submittedName>
        <fullName evidence="2">34815_t:CDS:1</fullName>
    </submittedName>
</protein>
<dbReference type="SMART" id="SM00066">
    <property type="entry name" value="GAL4"/>
    <property type="match status" value="1"/>
</dbReference>
<dbReference type="Gene3D" id="4.10.240.10">
    <property type="entry name" value="Zn(2)-C6 fungal-type DNA-binding domain"/>
    <property type="match status" value="1"/>
</dbReference>
<keyword evidence="3" id="KW-1185">Reference proteome</keyword>
<accession>A0ABM8VZ80</accession>
<dbReference type="Pfam" id="PF00172">
    <property type="entry name" value="Zn_clus"/>
    <property type="match status" value="1"/>
</dbReference>
<dbReference type="PROSITE" id="PS50048">
    <property type="entry name" value="ZN2_CY6_FUNGAL_2"/>
    <property type="match status" value="1"/>
</dbReference>
<evidence type="ECO:0000313" key="3">
    <source>
        <dbReference type="Proteomes" id="UP000789901"/>
    </source>
</evidence>
<dbReference type="InterPro" id="IPR001138">
    <property type="entry name" value="Zn2Cys6_DnaBD"/>
</dbReference>
<dbReference type="CDD" id="cd00067">
    <property type="entry name" value="GAL4"/>
    <property type="match status" value="1"/>
</dbReference>
<reference evidence="2 3" key="1">
    <citation type="submission" date="2021-06" db="EMBL/GenBank/DDBJ databases">
        <authorList>
            <person name="Kallberg Y."/>
            <person name="Tangrot J."/>
            <person name="Rosling A."/>
        </authorList>
    </citation>
    <scope>NUCLEOTIDE SEQUENCE [LARGE SCALE GENOMIC DNA]</scope>
    <source>
        <strain evidence="2 3">120-4 pot B 10/14</strain>
    </source>
</reference>
<dbReference type="Proteomes" id="UP000789901">
    <property type="component" value="Unassembled WGS sequence"/>
</dbReference>
<organism evidence="2 3">
    <name type="scientific">Gigaspora margarita</name>
    <dbReference type="NCBI Taxonomy" id="4874"/>
    <lineage>
        <taxon>Eukaryota</taxon>
        <taxon>Fungi</taxon>
        <taxon>Fungi incertae sedis</taxon>
        <taxon>Mucoromycota</taxon>
        <taxon>Glomeromycotina</taxon>
        <taxon>Glomeromycetes</taxon>
        <taxon>Diversisporales</taxon>
        <taxon>Gigasporaceae</taxon>
        <taxon>Gigaspora</taxon>
    </lineage>
</organism>
<sequence>MVLYHEDKFVDDHFFSEGLQLPLDSESYTMSNVTTSFDCEFGNMDASAGTTQMLIQDPYQQTLSIKPPFPPKINIDDLVKPKVTKPSKPPNAFIIYQPETVKQEYKKLAKDAENRYKEVWNSSSTPRKEPEILPLYMDPSIHSTSRANKIKSSQACSYCQKAKVKCNLLGNIQCKRCIERGLKCSFNPQQKRGPKPGKKTRLNMSNWAAFQRLDQDYTQKAHKLGFDVHRIVECSNNLDTLIPNCNTTLPMDVHPSPLPISSSDCEASNSSISIWTDNYQWNQWNNGSEIDPTLPSLYPNFHF</sequence>
<dbReference type="InterPro" id="IPR036864">
    <property type="entry name" value="Zn2-C6_fun-type_DNA-bd_sf"/>
</dbReference>
<name>A0ABM8VZ80_GIGMA</name>
<proteinExistence type="predicted"/>
<evidence type="ECO:0000259" key="1">
    <source>
        <dbReference type="PROSITE" id="PS50048"/>
    </source>
</evidence>
<dbReference type="EMBL" id="CAJVQB010000359">
    <property type="protein sequence ID" value="CAG8484237.1"/>
    <property type="molecule type" value="Genomic_DNA"/>
</dbReference>
<dbReference type="SUPFAM" id="SSF57701">
    <property type="entry name" value="Zn2/Cys6 DNA-binding domain"/>
    <property type="match status" value="1"/>
</dbReference>
<comment type="caution">
    <text evidence="2">The sequence shown here is derived from an EMBL/GenBank/DDBJ whole genome shotgun (WGS) entry which is preliminary data.</text>
</comment>